<dbReference type="EMBL" id="DS028094">
    <property type="protein sequence ID" value="KMP03577.1"/>
    <property type="molecule type" value="Genomic_DNA"/>
</dbReference>
<sequence length="156" mass="17320">MSPSDTMNGIKSRRSSAGILEVELVRPAQKRNAHCGVENLRKLSIATRCSLTDADSPSLTAGLGSGSTKRMFITSTPSRWAAFPVFRLREVKLMCHKMFLMRLLTAPDAAPARAEVSNDIEFWTDYDNAFDIMLLHLSNDEFTIKSEGSDGAERKH</sequence>
<name>A0A0J7B1B0_COCIT</name>
<reference evidence="2" key="1">
    <citation type="journal article" date="2010" name="Genome Res.">
        <title>Population genomic sequencing of Coccidioides fungi reveals recent hybridization and transposon control.</title>
        <authorList>
            <person name="Neafsey D.E."/>
            <person name="Barker B.M."/>
            <person name="Sharpton T.J."/>
            <person name="Stajich J.E."/>
            <person name="Park D.J."/>
            <person name="Whiston E."/>
            <person name="Hung C.-Y."/>
            <person name="McMahan C."/>
            <person name="White J."/>
            <person name="Sykes S."/>
            <person name="Heiman D."/>
            <person name="Young S."/>
            <person name="Zeng Q."/>
            <person name="Abouelleil A."/>
            <person name="Aftuck L."/>
            <person name="Bessette D."/>
            <person name="Brown A."/>
            <person name="FitzGerald M."/>
            <person name="Lui A."/>
            <person name="Macdonald J.P."/>
            <person name="Priest M."/>
            <person name="Orbach M.J."/>
            <person name="Galgiani J.N."/>
            <person name="Kirkland T.N."/>
            <person name="Cole G.T."/>
            <person name="Birren B.W."/>
            <person name="Henn M.R."/>
            <person name="Taylor J.W."/>
            <person name="Rounsley S.D."/>
        </authorList>
    </citation>
    <scope>NUCLEOTIDE SEQUENCE [LARGE SCALE GENOMIC DNA]</scope>
    <source>
        <strain evidence="2">RMSCC 2394</strain>
    </source>
</reference>
<evidence type="ECO:0000313" key="2">
    <source>
        <dbReference type="Proteomes" id="UP000054565"/>
    </source>
</evidence>
<gene>
    <name evidence="1" type="ORF">CIRG_03269</name>
</gene>
<organism evidence="1 2">
    <name type="scientific">Coccidioides immitis RMSCC 2394</name>
    <dbReference type="NCBI Taxonomy" id="404692"/>
    <lineage>
        <taxon>Eukaryota</taxon>
        <taxon>Fungi</taxon>
        <taxon>Dikarya</taxon>
        <taxon>Ascomycota</taxon>
        <taxon>Pezizomycotina</taxon>
        <taxon>Eurotiomycetes</taxon>
        <taxon>Eurotiomycetidae</taxon>
        <taxon>Onygenales</taxon>
        <taxon>Onygenaceae</taxon>
        <taxon>Coccidioides</taxon>
    </lineage>
</organism>
<dbReference type="Proteomes" id="UP000054565">
    <property type="component" value="Unassembled WGS sequence"/>
</dbReference>
<evidence type="ECO:0000313" key="1">
    <source>
        <dbReference type="EMBL" id="KMP03577.1"/>
    </source>
</evidence>
<proteinExistence type="predicted"/>
<dbReference type="AlphaFoldDB" id="A0A0J7B1B0"/>
<protein>
    <submittedName>
        <fullName evidence="1">Uncharacterized protein</fullName>
    </submittedName>
</protein>
<accession>A0A0J7B1B0</accession>